<dbReference type="AlphaFoldDB" id="A0A1G7SZ34"/>
<dbReference type="STRING" id="104663.SAMN04488121_1031051"/>
<name>A0A1G7SZ34_CHIFI</name>
<evidence type="ECO:0000313" key="2">
    <source>
        <dbReference type="Proteomes" id="UP000199045"/>
    </source>
</evidence>
<dbReference type="OrthoDB" id="657111at2"/>
<accession>A0A1G7SZ34</accession>
<dbReference type="EMBL" id="FNBN01000003">
    <property type="protein sequence ID" value="SDG27580.1"/>
    <property type="molecule type" value="Genomic_DNA"/>
</dbReference>
<dbReference type="Proteomes" id="UP000199045">
    <property type="component" value="Unassembled WGS sequence"/>
</dbReference>
<protein>
    <submittedName>
        <fullName evidence="1">Uncharacterized protein</fullName>
    </submittedName>
</protein>
<reference evidence="1 2" key="1">
    <citation type="submission" date="2016-10" db="EMBL/GenBank/DDBJ databases">
        <authorList>
            <person name="de Groot N.N."/>
        </authorList>
    </citation>
    <scope>NUCLEOTIDE SEQUENCE [LARGE SCALE GENOMIC DNA]</scope>
    <source>
        <strain evidence="1 2">DSM 527</strain>
    </source>
</reference>
<organism evidence="1 2">
    <name type="scientific">Chitinophaga filiformis</name>
    <name type="common">Myxococcus filiformis</name>
    <name type="synonym">Flexibacter filiformis</name>
    <dbReference type="NCBI Taxonomy" id="104663"/>
    <lineage>
        <taxon>Bacteria</taxon>
        <taxon>Pseudomonadati</taxon>
        <taxon>Bacteroidota</taxon>
        <taxon>Chitinophagia</taxon>
        <taxon>Chitinophagales</taxon>
        <taxon>Chitinophagaceae</taxon>
        <taxon>Chitinophaga</taxon>
    </lineage>
</organism>
<evidence type="ECO:0000313" key="1">
    <source>
        <dbReference type="EMBL" id="SDG27580.1"/>
    </source>
</evidence>
<sequence>MKNVLWTAIICILALNACSKHHNDNNDIILPEDHGCIERIYIPVTAHSVSSADVITINTLFKDNQIANSNLRYYRYFYDSLQTYYPPYAKRYEQIVKVSQYVNGLGIFMRDLSYNFLDHKLGARAGKLTKGTSLDTLHQLTLPQLRGLFLASLEQFDKAADKFKDSCFKAEFGYYNLGKGDDPEMLVKAWRVTPLNSVFPSEYPEAYYEDNGRLITYTNGIQTFNK</sequence>
<proteinExistence type="predicted"/>
<gene>
    <name evidence="1" type="ORF">SAMN04488121_1031051</name>
</gene>
<dbReference type="RefSeq" id="WP_089834078.1">
    <property type="nucleotide sequence ID" value="NZ_FNBN01000003.1"/>
</dbReference>